<reference evidence="2" key="1">
    <citation type="submission" date="2023-03" db="EMBL/GenBank/DDBJ databases">
        <title>Massive genome expansion in bonnet fungi (Mycena s.s.) driven by repeated elements and novel gene families across ecological guilds.</title>
        <authorList>
            <consortium name="Lawrence Berkeley National Laboratory"/>
            <person name="Harder C.B."/>
            <person name="Miyauchi S."/>
            <person name="Viragh M."/>
            <person name="Kuo A."/>
            <person name="Thoen E."/>
            <person name="Andreopoulos B."/>
            <person name="Lu D."/>
            <person name="Skrede I."/>
            <person name="Drula E."/>
            <person name="Henrissat B."/>
            <person name="Morin E."/>
            <person name="Kohler A."/>
            <person name="Barry K."/>
            <person name="LaButti K."/>
            <person name="Morin E."/>
            <person name="Salamov A."/>
            <person name="Lipzen A."/>
            <person name="Mereny Z."/>
            <person name="Hegedus B."/>
            <person name="Baldrian P."/>
            <person name="Stursova M."/>
            <person name="Weitz H."/>
            <person name="Taylor A."/>
            <person name="Grigoriev I.V."/>
            <person name="Nagy L.G."/>
            <person name="Martin F."/>
            <person name="Kauserud H."/>
        </authorList>
    </citation>
    <scope>NUCLEOTIDE SEQUENCE</scope>
    <source>
        <strain evidence="2">CBHHK067</strain>
    </source>
</reference>
<dbReference type="Proteomes" id="UP001221757">
    <property type="component" value="Unassembled WGS sequence"/>
</dbReference>
<dbReference type="Gene3D" id="3.60.130.30">
    <property type="match status" value="1"/>
</dbReference>
<feature type="compositionally biased region" description="Pro residues" evidence="1">
    <location>
        <begin position="194"/>
        <end position="203"/>
    </location>
</feature>
<evidence type="ECO:0000256" key="1">
    <source>
        <dbReference type="SAM" id="MobiDB-lite"/>
    </source>
</evidence>
<evidence type="ECO:0000313" key="3">
    <source>
        <dbReference type="Proteomes" id="UP001221757"/>
    </source>
</evidence>
<protein>
    <submittedName>
        <fullName evidence="2">Uncharacterized protein</fullName>
    </submittedName>
</protein>
<sequence>MSWALTQRQTRSGMIFSPFTSIPAGISVLVSQVFNFPAALVKAIALEHEAADKDHEHSNEEPDEDKTAPSATNDKDGHVPPLAAAPAPWNHAHSPAAAPRLAADDVDNYVPPLAAVPAPWNGTHNASPPPLPDRAPPPPPKCAPNEDHIAPSAADDVDNYVPPLTTTPNPWAMPDPWNTIDDASPHPTPDREPPCPPNAPAPPSTTCVKARSRRRRNRAAKRTHKTEQEGHTPCASTLRRYVHAPLATALRLAIDMLTLPTTHGAYAAKAKSAEENDPRPIVDAQGHIFAILMHQPRDPAWAADVLVAYRLITAEGMAASFPACMRKHRHGLFAVLNVGLFYGKGQMVPSALRLDPQYVGIAERLLRNPAIKRMAAFTSGACAMPHLDSADCLQHPSPCGPHAYINTMYWDYNEVPHARLPHLPHSFQCSMFSSVAFNFSPHVWTFCHRDILNLPFGWCTVQSAGEFHRTHSGHLVLWDLKLVMDFPHSTVILLPSATIAHSNIPVHANETRVLFTQYTTNGLM</sequence>
<gene>
    <name evidence="2" type="ORF">B0H17DRAFT_1211895</name>
</gene>
<feature type="region of interest" description="Disordered" evidence="1">
    <location>
        <begin position="120"/>
        <end position="142"/>
    </location>
</feature>
<feature type="compositionally biased region" description="Basic residues" evidence="1">
    <location>
        <begin position="210"/>
        <end position="224"/>
    </location>
</feature>
<proteinExistence type="predicted"/>
<name>A0AAD7G797_MYCRO</name>
<dbReference type="EMBL" id="JARKIE010000239">
    <property type="protein sequence ID" value="KAJ7662501.1"/>
    <property type="molecule type" value="Genomic_DNA"/>
</dbReference>
<evidence type="ECO:0000313" key="2">
    <source>
        <dbReference type="EMBL" id="KAJ7662501.1"/>
    </source>
</evidence>
<feature type="region of interest" description="Disordered" evidence="1">
    <location>
        <begin position="164"/>
        <end position="233"/>
    </location>
</feature>
<organism evidence="2 3">
    <name type="scientific">Mycena rosella</name>
    <name type="common">Pink bonnet</name>
    <name type="synonym">Agaricus rosellus</name>
    <dbReference type="NCBI Taxonomy" id="1033263"/>
    <lineage>
        <taxon>Eukaryota</taxon>
        <taxon>Fungi</taxon>
        <taxon>Dikarya</taxon>
        <taxon>Basidiomycota</taxon>
        <taxon>Agaricomycotina</taxon>
        <taxon>Agaricomycetes</taxon>
        <taxon>Agaricomycetidae</taxon>
        <taxon>Agaricales</taxon>
        <taxon>Marasmiineae</taxon>
        <taxon>Mycenaceae</taxon>
        <taxon>Mycena</taxon>
    </lineage>
</organism>
<accession>A0AAD7G797</accession>
<feature type="region of interest" description="Disordered" evidence="1">
    <location>
        <begin position="51"/>
        <end position="97"/>
    </location>
</feature>
<feature type="compositionally biased region" description="Pro residues" evidence="1">
    <location>
        <begin position="127"/>
        <end position="142"/>
    </location>
</feature>
<dbReference type="AlphaFoldDB" id="A0AAD7G797"/>
<keyword evidence="3" id="KW-1185">Reference proteome</keyword>
<feature type="compositionally biased region" description="Basic and acidic residues" evidence="1">
    <location>
        <begin position="51"/>
        <end position="60"/>
    </location>
</feature>
<comment type="caution">
    <text evidence="2">The sequence shown here is derived from an EMBL/GenBank/DDBJ whole genome shotgun (WGS) entry which is preliminary data.</text>
</comment>